<feature type="region of interest" description="Disordered" evidence="1">
    <location>
        <begin position="387"/>
        <end position="471"/>
    </location>
</feature>
<protein>
    <recommendedName>
        <fullName evidence="2">DnaJ homologue subfamily C member 28 conserved domain-containing protein</fullName>
    </recommendedName>
</protein>
<keyword evidence="4" id="KW-1185">Reference proteome</keyword>
<dbReference type="PANTHER" id="PTHR39394:SF1">
    <property type="entry name" value="DNAJ HOMOLOGUE SUBFAMILY C MEMBER 28 CONSERVED DOMAIN-CONTAINING PROTEIN"/>
    <property type="match status" value="1"/>
</dbReference>
<accession>A0A6A6H897</accession>
<proteinExistence type="predicted"/>
<evidence type="ECO:0000313" key="4">
    <source>
        <dbReference type="Proteomes" id="UP000800092"/>
    </source>
</evidence>
<feature type="region of interest" description="Disordered" evidence="1">
    <location>
        <begin position="165"/>
        <end position="198"/>
    </location>
</feature>
<dbReference type="PANTHER" id="PTHR39394">
    <property type="entry name" value="YALI0E31793P"/>
    <property type="match status" value="1"/>
</dbReference>
<dbReference type="Pfam" id="PF09350">
    <property type="entry name" value="DJC28_CD"/>
    <property type="match status" value="1"/>
</dbReference>
<feature type="compositionally biased region" description="Polar residues" evidence="1">
    <location>
        <begin position="413"/>
        <end position="429"/>
    </location>
</feature>
<organism evidence="3 4">
    <name type="scientific">Viridothelium virens</name>
    <name type="common">Speckled blister lichen</name>
    <name type="synonym">Trypethelium virens</name>
    <dbReference type="NCBI Taxonomy" id="1048519"/>
    <lineage>
        <taxon>Eukaryota</taxon>
        <taxon>Fungi</taxon>
        <taxon>Dikarya</taxon>
        <taxon>Ascomycota</taxon>
        <taxon>Pezizomycotina</taxon>
        <taxon>Dothideomycetes</taxon>
        <taxon>Dothideomycetes incertae sedis</taxon>
        <taxon>Trypetheliales</taxon>
        <taxon>Trypetheliaceae</taxon>
        <taxon>Viridothelium</taxon>
    </lineage>
</organism>
<sequence length="586" mass="64700">MPSIADTSWYLCARCLRERYGSLYVQWPSTRRPFSASPRLPQPKPKVVRGDDEGKQDGLESRAQEEEQGAMSRRLADMSDESLETGGRSARKAVEEAGFNEDLKQQLEDRLVAAQFKEEHRSALAQAELPASTGNGTRDIAGAEPWKGEESIEDAALRMLVDTRKPLKGPARIPSARGSPPKVDTARPKAKASSGARLASAREKTSYYAFMRDANMSEKERDQIRKELKERFTPAARAVPATIQGLASLANERIEDAIARGQFKNLPRGKVIERDYNASSPFLDTTEYFMNKIIQKQEIVPPWIEKQQELVATATRFRGRLRSDWKRHAARVIASYGGSLQEQVRRAESYAIAEAMYNPSKRKEEKLNAVDDQGHLSQITLAGELKADGGQASSSAARSDITITETTVEDKTSQASKPSETAPQSSNHTAPPDLADTSPSPASSSTPSQPEPSIPAANPPPPPPPALFRDPTWERNEHSYHTLAINDLNSLTRSYNLMAPNIAKKPYFALDRELASCFMDVAPLLPQELRERAAAPPMKAKLEVSGKTAGGVLAGLGGEKARVYDETRPQYGLREFWRDWFGGGRK</sequence>
<feature type="compositionally biased region" description="Polar residues" evidence="1">
    <location>
        <begin position="391"/>
        <end position="406"/>
    </location>
</feature>
<evidence type="ECO:0000256" key="1">
    <source>
        <dbReference type="SAM" id="MobiDB-lite"/>
    </source>
</evidence>
<gene>
    <name evidence="3" type="ORF">EV356DRAFT_447431</name>
</gene>
<name>A0A6A6H897_VIRVR</name>
<dbReference type="OrthoDB" id="1922282at2759"/>
<evidence type="ECO:0000259" key="2">
    <source>
        <dbReference type="Pfam" id="PF09350"/>
    </source>
</evidence>
<feature type="compositionally biased region" description="Basic and acidic residues" evidence="1">
    <location>
        <begin position="48"/>
        <end position="65"/>
    </location>
</feature>
<reference evidence="3" key="1">
    <citation type="journal article" date="2020" name="Stud. Mycol.">
        <title>101 Dothideomycetes genomes: a test case for predicting lifestyles and emergence of pathogens.</title>
        <authorList>
            <person name="Haridas S."/>
            <person name="Albert R."/>
            <person name="Binder M."/>
            <person name="Bloem J."/>
            <person name="Labutti K."/>
            <person name="Salamov A."/>
            <person name="Andreopoulos B."/>
            <person name="Baker S."/>
            <person name="Barry K."/>
            <person name="Bills G."/>
            <person name="Bluhm B."/>
            <person name="Cannon C."/>
            <person name="Castanera R."/>
            <person name="Culley D."/>
            <person name="Daum C."/>
            <person name="Ezra D."/>
            <person name="Gonzalez J."/>
            <person name="Henrissat B."/>
            <person name="Kuo A."/>
            <person name="Liang C."/>
            <person name="Lipzen A."/>
            <person name="Lutzoni F."/>
            <person name="Magnuson J."/>
            <person name="Mondo S."/>
            <person name="Nolan M."/>
            <person name="Ohm R."/>
            <person name="Pangilinan J."/>
            <person name="Park H.-J."/>
            <person name="Ramirez L."/>
            <person name="Alfaro M."/>
            <person name="Sun H."/>
            <person name="Tritt A."/>
            <person name="Yoshinaga Y."/>
            <person name="Zwiers L.-H."/>
            <person name="Turgeon B."/>
            <person name="Goodwin S."/>
            <person name="Spatafora J."/>
            <person name="Crous P."/>
            <person name="Grigoriev I."/>
        </authorList>
    </citation>
    <scope>NUCLEOTIDE SEQUENCE</scope>
    <source>
        <strain evidence="3">Tuck. ex Michener</strain>
    </source>
</reference>
<feature type="region of interest" description="Disordered" evidence="1">
    <location>
        <begin position="31"/>
        <end position="91"/>
    </location>
</feature>
<dbReference type="InterPro" id="IPR018961">
    <property type="entry name" value="DnaJ_homolog_subfam-C_membr-28"/>
</dbReference>
<feature type="domain" description="DnaJ homologue subfamily C member 28 conserved" evidence="2">
    <location>
        <begin position="249"/>
        <end position="318"/>
    </location>
</feature>
<evidence type="ECO:0000313" key="3">
    <source>
        <dbReference type="EMBL" id="KAF2234021.1"/>
    </source>
</evidence>
<feature type="compositionally biased region" description="Pro residues" evidence="1">
    <location>
        <begin position="449"/>
        <end position="466"/>
    </location>
</feature>
<feature type="compositionally biased region" description="Low complexity" evidence="1">
    <location>
        <begin position="431"/>
        <end position="448"/>
    </location>
</feature>
<dbReference type="Proteomes" id="UP000800092">
    <property type="component" value="Unassembled WGS sequence"/>
</dbReference>
<dbReference type="AlphaFoldDB" id="A0A6A6H897"/>
<dbReference type="EMBL" id="ML991802">
    <property type="protein sequence ID" value="KAF2234021.1"/>
    <property type="molecule type" value="Genomic_DNA"/>
</dbReference>